<dbReference type="InterPro" id="IPR036388">
    <property type="entry name" value="WH-like_DNA-bd_sf"/>
</dbReference>
<dbReference type="STRING" id="665467.SAMN02982931_02275"/>
<dbReference type="GO" id="GO:0016301">
    <property type="term" value="F:kinase activity"/>
    <property type="evidence" value="ECO:0007669"/>
    <property type="project" value="UniProtKB-KW"/>
</dbReference>
<dbReference type="Gene3D" id="1.10.10.10">
    <property type="entry name" value="Winged helix-like DNA-binding domain superfamily/Winged helix DNA-binding domain"/>
    <property type="match status" value="1"/>
</dbReference>
<feature type="region of interest" description="Disordered" evidence="1">
    <location>
        <begin position="1"/>
        <end position="33"/>
    </location>
</feature>
<dbReference type="Gene3D" id="3.30.420.40">
    <property type="match status" value="2"/>
</dbReference>
<dbReference type="InterPro" id="IPR036390">
    <property type="entry name" value="WH_DNA-bd_sf"/>
</dbReference>
<keyword evidence="2" id="KW-0808">Transferase</keyword>
<reference evidence="2 3" key="1">
    <citation type="submission" date="2016-10" db="EMBL/GenBank/DDBJ databases">
        <authorList>
            <person name="de Groot N.N."/>
        </authorList>
    </citation>
    <scope>NUCLEOTIDE SEQUENCE [LARGE SCALE GENOMIC DNA]</scope>
    <source>
        <strain evidence="2 3">ATCC 35022</strain>
    </source>
</reference>
<dbReference type="EMBL" id="FMXQ01000004">
    <property type="protein sequence ID" value="SDB30053.1"/>
    <property type="molecule type" value="Genomic_DNA"/>
</dbReference>
<dbReference type="Proteomes" id="UP000199071">
    <property type="component" value="Unassembled WGS sequence"/>
</dbReference>
<keyword evidence="3" id="KW-1185">Reference proteome</keyword>
<dbReference type="Pfam" id="PF00480">
    <property type="entry name" value="ROK"/>
    <property type="match status" value="1"/>
</dbReference>
<dbReference type="SUPFAM" id="SSF46785">
    <property type="entry name" value="Winged helix' DNA-binding domain"/>
    <property type="match status" value="1"/>
</dbReference>
<dbReference type="OrthoDB" id="49685at2"/>
<dbReference type="InterPro" id="IPR043129">
    <property type="entry name" value="ATPase_NBD"/>
</dbReference>
<evidence type="ECO:0000256" key="1">
    <source>
        <dbReference type="SAM" id="MobiDB-lite"/>
    </source>
</evidence>
<gene>
    <name evidence="2" type="ORF">SAMN02982931_02275</name>
</gene>
<dbReference type="PANTHER" id="PTHR18964:SF173">
    <property type="entry name" value="GLUCOKINASE"/>
    <property type="match status" value="1"/>
</dbReference>
<dbReference type="AlphaFoldDB" id="A0A1G6CB04"/>
<evidence type="ECO:0000313" key="3">
    <source>
        <dbReference type="Proteomes" id="UP000199071"/>
    </source>
</evidence>
<accession>A0A1G6CB04</accession>
<name>A0A1G6CB04_9HYPH</name>
<dbReference type="RefSeq" id="WP_090876546.1">
    <property type="nucleotide sequence ID" value="NZ_FMXQ01000004.1"/>
</dbReference>
<evidence type="ECO:0000313" key="2">
    <source>
        <dbReference type="EMBL" id="SDB30053.1"/>
    </source>
</evidence>
<sequence>MVLKASGEPRSDDARDDSPRRGKGRPRTTDGATQSLAAILELVRQGAASTRQEIERESELGRAIVADRLATLTALGLVDESELGTASGGRAPRLVRFREQAARVLVATLDQTAIGIGLADLSGRLLMEHHEAMDLALGPAAVLDRLCAVFDWVLEKHLDGSTVWGIGISAPGPVPIADDSRFPAQTPAFLPAWDAFPFVESLIARYESPVWLRSSVETMTMGELKAGAGANLQNMLFIKVGKRIGAGIVFEGRLYRGAQGAAGLIGQLPVHAGGQGGTIETLAGSDYIEREGIAAASVGKSAYLADIVRRGGEITAIEVGQAAQMGDAAGMEIMSRAGHLLGHSVATLANMLNPALIVLSGSIVQTNDILLAAVRETVYGESHPMVTRDLRILRSQLGSSAGLVGAAMVVVDGLFDHATLRGWILNGSPLRHPEFAEAMTNAGRRTQAMGGGSETEPGNSRGAPDGARLS</sequence>
<organism evidence="2 3">
    <name type="scientific">Bauldia litoralis</name>
    <dbReference type="NCBI Taxonomy" id="665467"/>
    <lineage>
        <taxon>Bacteria</taxon>
        <taxon>Pseudomonadati</taxon>
        <taxon>Pseudomonadota</taxon>
        <taxon>Alphaproteobacteria</taxon>
        <taxon>Hyphomicrobiales</taxon>
        <taxon>Kaistiaceae</taxon>
        <taxon>Bauldia</taxon>
    </lineage>
</organism>
<dbReference type="InterPro" id="IPR000600">
    <property type="entry name" value="ROK"/>
</dbReference>
<keyword evidence="2" id="KW-0418">Kinase</keyword>
<dbReference type="SUPFAM" id="SSF53067">
    <property type="entry name" value="Actin-like ATPase domain"/>
    <property type="match status" value="1"/>
</dbReference>
<dbReference type="PANTHER" id="PTHR18964">
    <property type="entry name" value="ROK (REPRESSOR, ORF, KINASE) FAMILY"/>
    <property type="match status" value="1"/>
</dbReference>
<protein>
    <submittedName>
        <fullName evidence="2">Sugar kinase of the NBD/HSP70 family, may contain an N-terminal HTH domain</fullName>
    </submittedName>
</protein>
<feature type="compositionally biased region" description="Basic and acidic residues" evidence="1">
    <location>
        <begin position="7"/>
        <end position="20"/>
    </location>
</feature>
<feature type="region of interest" description="Disordered" evidence="1">
    <location>
        <begin position="444"/>
        <end position="470"/>
    </location>
</feature>
<proteinExistence type="predicted"/>